<evidence type="ECO:0000313" key="1">
    <source>
        <dbReference type="EMBL" id="MFK2905229.1"/>
    </source>
</evidence>
<gene>
    <name evidence="1" type="ORF">ISP17_14795</name>
</gene>
<dbReference type="PROSITE" id="PS51257">
    <property type="entry name" value="PROKAR_LIPOPROTEIN"/>
    <property type="match status" value="1"/>
</dbReference>
<dbReference type="Pfam" id="PF12779">
    <property type="entry name" value="WXXGXW"/>
    <property type="match status" value="1"/>
</dbReference>
<dbReference type="InterPro" id="IPR024447">
    <property type="entry name" value="YXWGXW_rpt"/>
</dbReference>
<comment type="caution">
    <text evidence="1">The sequence shown here is derived from an EMBL/GenBank/DDBJ whole genome shotgun (WGS) entry which is preliminary data.</text>
</comment>
<reference evidence="1 2" key="1">
    <citation type="submission" date="2020-10" db="EMBL/GenBank/DDBJ databases">
        <title>Phylogeny of dyella-like bacteria.</title>
        <authorList>
            <person name="Fu J."/>
        </authorList>
    </citation>
    <scope>NUCLEOTIDE SEQUENCE [LARGE SCALE GENOMIC DNA]</scope>
    <source>
        <strain evidence="1 2">Gsoil3046</strain>
    </source>
</reference>
<organism evidence="1 2">
    <name type="scientific">Dyella ginsengisoli</name>
    <dbReference type="NCBI Taxonomy" id="363848"/>
    <lineage>
        <taxon>Bacteria</taxon>
        <taxon>Pseudomonadati</taxon>
        <taxon>Pseudomonadota</taxon>
        <taxon>Gammaproteobacteria</taxon>
        <taxon>Lysobacterales</taxon>
        <taxon>Rhodanobacteraceae</taxon>
        <taxon>Dyella</taxon>
    </lineage>
</organism>
<keyword evidence="2" id="KW-1185">Reference proteome</keyword>
<dbReference type="Proteomes" id="UP001620460">
    <property type="component" value="Unassembled WGS sequence"/>
</dbReference>
<dbReference type="RefSeq" id="WP_404634536.1">
    <property type="nucleotide sequence ID" value="NZ_JADIKM010000004.1"/>
</dbReference>
<dbReference type="EMBL" id="JADIKM010000004">
    <property type="protein sequence ID" value="MFK2905229.1"/>
    <property type="molecule type" value="Genomic_DNA"/>
</dbReference>
<protein>
    <submittedName>
        <fullName evidence="1">YXWGXW repeat-containing protein</fullName>
    </submittedName>
</protein>
<sequence length="54" mass="6011">MFRCSRLLLAAALIGGLGSLAGCVVVPAHGHARVWVPGYWARPHVWVEGHWRHR</sequence>
<name>A0ABW8JXR3_9GAMM</name>
<accession>A0ABW8JXR3</accession>
<evidence type="ECO:0000313" key="2">
    <source>
        <dbReference type="Proteomes" id="UP001620460"/>
    </source>
</evidence>
<proteinExistence type="predicted"/>